<dbReference type="InterPro" id="IPR035956">
    <property type="entry name" value="RimP_N_sf"/>
</dbReference>
<accession>A0A7Z0WJ80</accession>
<dbReference type="NCBIfam" id="NF000930">
    <property type="entry name" value="PRK00092.2-2"/>
    <property type="match status" value="1"/>
</dbReference>
<evidence type="ECO:0000256" key="3">
    <source>
        <dbReference type="HAMAP-Rule" id="MF_01077"/>
    </source>
</evidence>
<dbReference type="GO" id="GO:0005829">
    <property type="term" value="C:cytosol"/>
    <property type="evidence" value="ECO:0007669"/>
    <property type="project" value="TreeGrafter"/>
</dbReference>
<dbReference type="EMBL" id="MSIF01000012">
    <property type="protein sequence ID" value="OLF08546.1"/>
    <property type="molecule type" value="Genomic_DNA"/>
</dbReference>
<dbReference type="AlphaFoldDB" id="A0A7Z0WJ80"/>
<feature type="domain" description="Ribosome maturation factor RimP C-terminal" evidence="5">
    <location>
        <begin position="88"/>
        <end position="148"/>
    </location>
</feature>
<dbReference type="PANTHER" id="PTHR33867">
    <property type="entry name" value="RIBOSOME MATURATION FACTOR RIMP"/>
    <property type="match status" value="1"/>
</dbReference>
<dbReference type="OrthoDB" id="9805006at2"/>
<dbReference type="InterPro" id="IPR028998">
    <property type="entry name" value="RimP_C"/>
</dbReference>
<evidence type="ECO:0000259" key="4">
    <source>
        <dbReference type="Pfam" id="PF02576"/>
    </source>
</evidence>
<evidence type="ECO:0000259" key="5">
    <source>
        <dbReference type="Pfam" id="PF17384"/>
    </source>
</evidence>
<gene>
    <name evidence="3" type="primary">rimP</name>
    <name evidence="6" type="ORF">BLA60_24205</name>
</gene>
<comment type="function">
    <text evidence="3">Required for maturation of 30S ribosomal subunits.</text>
</comment>
<dbReference type="PANTHER" id="PTHR33867:SF1">
    <property type="entry name" value="RIBOSOME MATURATION FACTOR RIMP"/>
    <property type="match status" value="1"/>
</dbReference>
<dbReference type="Pfam" id="PF17384">
    <property type="entry name" value="DUF150_C"/>
    <property type="match status" value="1"/>
</dbReference>
<dbReference type="Gene3D" id="3.30.300.70">
    <property type="entry name" value="RimP-like superfamily, N-terminal"/>
    <property type="match status" value="1"/>
</dbReference>
<keyword evidence="7" id="KW-1185">Reference proteome</keyword>
<proteinExistence type="inferred from homology"/>
<organism evidence="6 7">
    <name type="scientific">Actinophytocola xinjiangensis</name>
    <dbReference type="NCBI Taxonomy" id="485602"/>
    <lineage>
        <taxon>Bacteria</taxon>
        <taxon>Bacillati</taxon>
        <taxon>Actinomycetota</taxon>
        <taxon>Actinomycetes</taxon>
        <taxon>Pseudonocardiales</taxon>
        <taxon>Pseudonocardiaceae</taxon>
    </lineage>
</organism>
<protein>
    <recommendedName>
        <fullName evidence="3">Ribosome maturation factor RimP</fullName>
    </recommendedName>
</protein>
<reference evidence="6 7" key="1">
    <citation type="submission" date="2016-12" db="EMBL/GenBank/DDBJ databases">
        <title>The draft genome sequence of Actinophytocola xinjiangensis.</title>
        <authorList>
            <person name="Wang W."/>
            <person name="Yuan L."/>
        </authorList>
    </citation>
    <scope>NUCLEOTIDE SEQUENCE [LARGE SCALE GENOMIC DNA]</scope>
    <source>
        <strain evidence="6 7">CGMCC 4.4663</strain>
    </source>
</reference>
<dbReference type="HAMAP" id="MF_01077">
    <property type="entry name" value="RimP"/>
    <property type="match status" value="1"/>
</dbReference>
<dbReference type="Proteomes" id="UP000185696">
    <property type="component" value="Unassembled WGS sequence"/>
</dbReference>
<comment type="subcellular location">
    <subcellularLocation>
        <location evidence="3">Cytoplasm</location>
    </subcellularLocation>
</comment>
<name>A0A7Z0WJ80_9PSEU</name>
<dbReference type="InterPro" id="IPR028989">
    <property type="entry name" value="RimP_N"/>
</dbReference>
<sequence length="166" mass="17926">MEPVVADAVARAGYDLEHLQIQQAGRRQLVKVVVDTDAESGIGLDQVAEVSRAVSTALDALEGEGTAGGVLGGSYTLEVTSPGLDRPLTRPRHWRRARLRKVAVRTGEDAFTARVGDADDHGVRLLVDGDIRYVSFADIDHAVIEIEFREPPAAEIATLEQEEGSR</sequence>
<dbReference type="InterPro" id="IPR003728">
    <property type="entry name" value="Ribosome_maturation_RimP"/>
</dbReference>
<evidence type="ECO:0000256" key="2">
    <source>
        <dbReference type="ARBA" id="ARBA00022517"/>
    </source>
</evidence>
<dbReference type="Pfam" id="PF02576">
    <property type="entry name" value="RimP_N"/>
    <property type="match status" value="1"/>
</dbReference>
<keyword evidence="1 3" id="KW-0963">Cytoplasm</keyword>
<comment type="caution">
    <text evidence="6">The sequence shown here is derived from an EMBL/GenBank/DDBJ whole genome shotgun (WGS) entry which is preliminary data.</text>
</comment>
<comment type="similarity">
    <text evidence="3">Belongs to the RimP family.</text>
</comment>
<dbReference type="GO" id="GO:0006412">
    <property type="term" value="P:translation"/>
    <property type="evidence" value="ECO:0007669"/>
    <property type="project" value="TreeGrafter"/>
</dbReference>
<dbReference type="SUPFAM" id="SSF75420">
    <property type="entry name" value="YhbC-like, N-terminal domain"/>
    <property type="match status" value="1"/>
</dbReference>
<dbReference type="GO" id="GO:0000028">
    <property type="term" value="P:ribosomal small subunit assembly"/>
    <property type="evidence" value="ECO:0007669"/>
    <property type="project" value="TreeGrafter"/>
</dbReference>
<dbReference type="CDD" id="cd01734">
    <property type="entry name" value="YlxS_C"/>
    <property type="match status" value="1"/>
</dbReference>
<evidence type="ECO:0000313" key="7">
    <source>
        <dbReference type="Proteomes" id="UP000185696"/>
    </source>
</evidence>
<evidence type="ECO:0000313" key="6">
    <source>
        <dbReference type="EMBL" id="OLF08546.1"/>
    </source>
</evidence>
<evidence type="ECO:0000256" key="1">
    <source>
        <dbReference type="ARBA" id="ARBA00022490"/>
    </source>
</evidence>
<feature type="domain" description="Ribosome maturation factor RimP N-terminal" evidence="4">
    <location>
        <begin position="5"/>
        <end position="85"/>
    </location>
</feature>
<keyword evidence="2 3" id="KW-0690">Ribosome biogenesis</keyword>